<proteinExistence type="predicted"/>
<dbReference type="AlphaFoldDB" id="A0A0B1SKE7"/>
<evidence type="ECO:0000313" key="2">
    <source>
        <dbReference type="Proteomes" id="UP000053660"/>
    </source>
</evidence>
<dbReference type="Proteomes" id="UP000053660">
    <property type="component" value="Unassembled WGS sequence"/>
</dbReference>
<keyword evidence="2" id="KW-1185">Reference proteome</keyword>
<dbReference type="EMBL" id="KN572517">
    <property type="protein sequence ID" value="KHJ83635.1"/>
    <property type="molecule type" value="Genomic_DNA"/>
</dbReference>
<accession>A0A0B1SKE7</accession>
<name>A0A0B1SKE7_OESDE</name>
<gene>
    <name evidence="1" type="ORF">OESDEN_16664</name>
</gene>
<reference evidence="1 2" key="1">
    <citation type="submission" date="2014-03" db="EMBL/GenBank/DDBJ databases">
        <title>Draft genome of the hookworm Oesophagostomum dentatum.</title>
        <authorList>
            <person name="Mitreva M."/>
        </authorList>
    </citation>
    <scope>NUCLEOTIDE SEQUENCE [LARGE SCALE GENOMIC DNA]</scope>
    <source>
        <strain evidence="1 2">OD-Hann</strain>
    </source>
</reference>
<dbReference type="InterPro" id="IPR046427">
    <property type="entry name" value="Legumain_prodom_sf"/>
</dbReference>
<sequence length="85" mass="10097">MFRTPNIKCSRLKLTATRTFDRRQIELLFTRLVEKVLNDGGDRRQMLEEHTPISNLDCHDEVARTFHSICINFSKVIYDFNTHEL</sequence>
<dbReference type="Gene3D" id="1.10.132.130">
    <property type="match status" value="1"/>
</dbReference>
<organism evidence="1 2">
    <name type="scientific">Oesophagostomum dentatum</name>
    <name type="common">Nodular worm</name>
    <dbReference type="NCBI Taxonomy" id="61180"/>
    <lineage>
        <taxon>Eukaryota</taxon>
        <taxon>Metazoa</taxon>
        <taxon>Ecdysozoa</taxon>
        <taxon>Nematoda</taxon>
        <taxon>Chromadorea</taxon>
        <taxon>Rhabditida</taxon>
        <taxon>Rhabditina</taxon>
        <taxon>Rhabditomorpha</taxon>
        <taxon>Strongyloidea</taxon>
        <taxon>Strongylidae</taxon>
        <taxon>Oesophagostomum</taxon>
    </lineage>
</organism>
<evidence type="ECO:0000313" key="1">
    <source>
        <dbReference type="EMBL" id="KHJ83635.1"/>
    </source>
</evidence>
<protein>
    <submittedName>
        <fullName evidence="1">Uncharacterized protein</fullName>
    </submittedName>
</protein>
<dbReference type="OrthoDB" id="10592396at2759"/>